<accession>A0A409VDD0</accession>
<name>A0A409VDD0_9AGAR</name>
<organism evidence="2 3">
    <name type="scientific">Panaeolus cyanescens</name>
    <dbReference type="NCBI Taxonomy" id="181874"/>
    <lineage>
        <taxon>Eukaryota</taxon>
        <taxon>Fungi</taxon>
        <taxon>Dikarya</taxon>
        <taxon>Basidiomycota</taxon>
        <taxon>Agaricomycotina</taxon>
        <taxon>Agaricomycetes</taxon>
        <taxon>Agaricomycetidae</taxon>
        <taxon>Agaricales</taxon>
        <taxon>Agaricineae</taxon>
        <taxon>Galeropsidaceae</taxon>
        <taxon>Panaeolus</taxon>
    </lineage>
</organism>
<dbReference type="Proteomes" id="UP000284842">
    <property type="component" value="Unassembled WGS sequence"/>
</dbReference>
<dbReference type="InParanoid" id="A0A409VDD0"/>
<reference evidence="2 3" key="1">
    <citation type="journal article" date="2018" name="Evol. Lett.">
        <title>Horizontal gene cluster transfer increased hallucinogenic mushroom diversity.</title>
        <authorList>
            <person name="Reynolds H.T."/>
            <person name="Vijayakumar V."/>
            <person name="Gluck-Thaler E."/>
            <person name="Korotkin H.B."/>
            <person name="Matheny P.B."/>
            <person name="Slot J.C."/>
        </authorList>
    </citation>
    <scope>NUCLEOTIDE SEQUENCE [LARGE SCALE GENOMIC DNA]</scope>
    <source>
        <strain evidence="2 3">2629</strain>
    </source>
</reference>
<comment type="caution">
    <text evidence="2">The sequence shown here is derived from an EMBL/GenBank/DDBJ whole genome shotgun (WGS) entry which is preliminary data.</text>
</comment>
<evidence type="ECO:0000313" key="2">
    <source>
        <dbReference type="EMBL" id="PPQ62810.1"/>
    </source>
</evidence>
<gene>
    <name evidence="2" type="ORF">CVT24_000504</name>
</gene>
<evidence type="ECO:0000256" key="1">
    <source>
        <dbReference type="SAM" id="MobiDB-lite"/>
    </source>
</evidence>
<keyword evidence="3" id="KW-1185">Reference proteome</keyword>
<feature type="region of interest" description="Disordered" evidence="1">
    <location>
        <begin position="143"/>
        <end position="181"/>
    </location>
</feature>
<dbReference type="OrthoDB" id="3362250at2759"/>
<dbReference type="AlphaFoldDB" id="A0A409VDD0"/>
<evidence type="ECO:0000313" key="3">
    <source>
        <dbReference type="Proteomes" id="UP000284842"/>
    </source>
</evidence>
<protein>
    <submittedName>
        <fullName evidence="2">Uncharacterized protein</fullName>
    </submittedName>
</protein>
<proteinExistence type="predicted"/>
<sequence>MSAGYESSHAGPSNSGVSRFIVQTSDVISDMRINVSDEATGKVIWFKERFLDEDEIIVNIMHAPTNSICWTIHRPTRGWYIRIRSPFFPPGVFIPLIPVPSNAPYHVDAAMSFNTRTNNPHIQAPVSSPVVNDKEVQFSINDEEDVTSSSMNLHSYPPTPSATTKVGSGSSSQSRYHESNAAQASSQITQFILAPTSVPPAQPQPSGSFFARALSVLRSHRPSHSSSFTLSRVLPLNPSSPPPPYASSTAVASEPLPTEPILHEPLLVFHDHTPVLTVRTVSGVIEIDKAEEKNLGVDTSFWIAMALTYLEFLEEREASRFCIRVVVIQANTLL</sequence>
<dbReference type="EMBL" id="NHTK01006137">
    <property type="protein sequence ID" value="PPQ62810.1"/>
    <property type="molecule type" value="Genomic_DNA"/>
</dbReference>
<dbReference type="STRING" id="181874.A0A409VDD0"/>
<feature type="compositionally biased region" description="Polar residues" evidence="1">
    <location>
        <begin position="161"/>
        <end position="181"/>
    </location>
</feature>